<dbReference type="NCBIfam" id="TIGR00553">
    <property type="entry name" value="pabB"/>
    <property type="match status" value="1"/>
</dbReference>
<dbReference type="InterPro" id="IPR005802">
    <property type="entry name" value="ADC_synth_comp_1"/>
</dbReference>
<dbReference type="PANTHER" id="PTHR11236">
    <property type="entry name" value="AMINOBENZOATE/ANTHRANILATE SYNTHASE"/>
    <property type="match status" value="1"/>
</dbReference>
<dbReference type="SUPFAM" id="SSF56322">
    <property type="entry name" value="ADC synthase"/>
    <property type="match status" value="1"/>
</dbReference>
<accession>C3PJG0</accession>
<dbReference type="InterPro" id="IPR006221">
    <property type="entry name" value="TrpG/PapA_dom"/>
</dbReference>
<dbReference type="EC" id="2.6.1.85" evidence="2"/>
<dbReference type="Pfam" id="PF00117">
    <property type="entry name" value="GATase"/>
    <property type="match status" value="1"/>
</dbReference>
<dbReference type="InterPro" id="IPR029062">
    <property type="entry name" value="Class_I_gatase-like"/>
</dbReference>
<dbReference type="RefSeq" id="WP_012715320.1">
    <property type="nucleotide sequence ID" value="NC_012590.1"/>
</dbReference>
<dbReference type="Gene3D" id="3.20.10.10">
    <property type="entry name" value="D-amino Acid Aminotransferase, subunit A, domain 2"/>
    <property type="match status" value="1"/>
</dbReference>
<dbReference type="HOGENOM" id="CLU_006493_0_1_11"/>
<dbReference type="GO" id="GO:0005737">
    <property type="term" value="C:cytoplasm"/>
    <property type="evidence" value="ECO:0007669"/>
    <property type="project" value="TreeGrafter"/>
</dbReference>
<sequence>MNSSTVALIPGDPSGRFFGSRVLVVDNFDSFTFNIVDYLVRLGAEVTVTPNTEPVPLTGYHAVVLSPGPGTPERAADIGFCAEVLKRAAVPVLGVCLGFQAMAQHLGARIVLAPKPVHGLVSSIHCAEDPLYAGIPSCHDVVRYHSLVVDELPAGMKALAHTAEGLIMAGCSEERRWWGVQYHPESICSDHGLRLFENFLAIACPEAIEAAATASTAGTTPAASLPSLHVEERHLTIDPLDVFDVLGGKGALLEFEGTSLIAPLGESVGLEALAEPPRFSRPAGCLGVPGVFGFLGYEALGGLPTPHPHGLFRTLGVVAIQGQRVQLICEDSAASWLAQTWRLLERLAGHPVQQRRIDTSTISPLSCRDTAAAYKEKIRRAQELISAGETYEVCLTTSLEAAADLDPLALYQRLRQQVPAPMRSLLVLPELAVASASPERFLKVSGGVVCSEPIKGTRPRGHNPTADEQLRADLASNPKDHAENLMIVDLVRNDLTRVGIPGTVHAEELFVVRSFATVHQLVSTVSARLCPDASLIDVLRSTFPGGSMTGAPKVRTMEIIRELEAAPRGVYSGAIGYLGCDGSADFAMTIRSIVLHSGRLHYGVGGAVLALSDPDAEWQEIVDKSAPLLKLCGQAFPGEHCYRFEAGELLPVPSLPEPVLIDSFRLEEGQVRGFELHCERFTAGTEALGMDSPRSFLHAVQEHLPARGRWFPRLEAGPSGFALRLRPLPEQRKTTRLHSATATVEYPHVKGPNLVLFSELREQDDTLLISDEGVVCETTTAALIAWDGDTMLTMDAPRLRSVTESLLVAAVGEEGSVEKRKLGLSDLAGLELWTLNALHGITPVVQLDGKPQPAPDAARLEHWRSVLDSMCATIPRTQ</sequence>
<dbReference type="CDD" id="cd01743">
    <property type="entry name" value="GATase1_Anthranilate_Synthase"/>
    <property type="match status" value="1"/>
</dbReference>
<evidence type="ECO:0000259" key="5">
    <source>
        <dbReference type="Pfam" id="PF00117"/>
    </source>
</evidence>
<dbReference type="InterPro" id="IPR043132">
    <property type="entry name" value="BCAT-like_C"/>
</dbReference>
<keyword evidence="3 7" id="KW-0808">Transferase</keyword>
<dbReference type="SUPFAM" id="SSF56752">
    <property type="entry name" value="D-aminoacid aminotransferase-like PLP-dependent enzymes"/>
    <property type="match status" value="1"/>
</dbReference>
<dbReference type="GeneID" id="31924905"/>
<dbReference type="GO" id="GO:0046820">
    <property type="term" value="F:4-amino-4-deoxychorismate synthase activity"/>
    <property type="evidence" value="ECO:0007669"/>
    <property type="project" value="UniProtKB-EC"/>
</dbReference>
<evidence type="ECO:0000313" key="8">
    <source>
        <dbReference type="Proteomes" id="UP000002077"/>
    </source>
</evidence>
<dbReference type="PANTHER" id="PTHR11236:SF18">
    <property type="entry name" value="AMINODEOXYCHORISMATE SYNTHASE"/>
    <property type="match status" value="1"/>
</dbReference>
<keyword evidence="7" id="KW-0032">Aminotransferase</keyword>
<dbReference type="MEROPS" id="C26.955"/>
<dbReference type="KEGG" id="car:cauri_2255"/>
<name>C3PJG0_CORA7</name>
<gene>
    <name evidence="7" type="primary">pabB</name>
    <name evidence="7" type="ordered locus">cauri_2255</name>
</gene>
<dbReference type="PRINTS" id="PR00096">
    <property type="entry name" value="GATASE"/>
</dbReference>
<keyword evidence="4" id="KW-0315">Glutamine amidotransferase</keyword>
<dbReference type="InterPro" id="IPR017926">
    <property type="entry name" value="GATASE"/>
</dbReference>
<evidence type="ECO:0000256" key="2">
    <source>
        <dbReference type="ARBA" id="ARBA00013139"/>
    </source>
</evidence>
<dbReference type="Pfam" id="PF01063">
    <property type="entry name" value="Aminotran_4"/>
    <property type="match status" value="1"/>
</dbReference>
<dbReference type="NCBIfam" id="TIGR00566">
    <property type="entry name" value="trpG_papA"/>
    <property type="match status" value="1"/>
</dbReference>
<dbReference type="InterPro" id="IPR001544">
    <property type="entry name" value="Aminotrans_IV"/>
</dbReference>
<evidence type="ECO:0000256" key="1">
    <source>
        <dbReference type="ARBA" id="ARBA00005970"/>
    </source>
</evidence>
<dbReference type="STRING" id="548476.cauri_2255"/>
<protein>
    <recommendedName>
        <fullName evidence="2">aminodeoxychorismate synthase</fullName>
        <ecNumber evidence="2">2.6.1.85</ecNumber>
    </recommendedName>
</protein>
<dbReference type="eggNOG" id="COG0147">
    <property type="taxonomic scope" value="Bacteria"/>
</dbReference>
<reference evidence="7 8" key="1">
    <citation type="journal article" date="2010" name="BMC Genomics">
        <title>Complete genome sequence and lifestyle of black-pigmented Corynebacterium aurimucosum ATCC 700975 (formerly C. nigricans CN-1) isolated from a vaginal swab of a woman with spontaneous abortion.</title>
        <authorList>
            <person name="Trost E."/>
            <person name="Gotker S."/>
            <person name="Schneider J."/>
            <person name="Schneiker-Bekel S."/>
            <person name="Szczepanowski R."/>
            <person name="Tilker A."/>
            <person name="Viehoever P."/>
            <person name="Arnold W."/>
            <person name="Bekel T."/>
            <person name="Blom J."/>
            <person name="Gartemann K.H."/>
            <person name="Linke B."/>
            <person name="Goesmann A."/>
            <person name="Puhler A."/>
            <person name="Shukla S.K."/>
            <person name="Tauch A."/>
        </authorList>
    </citation>
    <scope>NUCLEOTIDE SEQUENCE [LARGE SCALE GENOMIC DNA]</scope>
    <source>
        <strain evidence="8">ATCC 700975 / DSM 44827 / CIP 107346 / CN-1</strain>
    </source>
</reference>
<organism evidence="7 8">
    <name type="scientific">Corynebacterium aurimucosum (strain ATCC 700975 / DSM 44827 / CIP 107346 / CN-1)</name>
    <name type="common">Corynebacterium nigricans</name>
    <dbReference type="NCBI Taxonomy" id="548476"/>
    <lineage>
        <taxon>Bacteria</taxon>
        <taxon>Bacillati</taxon>
        <taxon>Actinomycetota</taxon>
        <taxon>Actinomycetes</taxon>
        <taxon>Mycobacteriales</taxon>
        <taxon>Corynebacteriaceae</taxon>
        <taxon>Corynebacterium</taxon>
    </lineage>
</organism>
<keyword evidence="8" id="KW-1185">Reference proteome</keyword>
<evidence type="ECO:0000256" key="3">
    <source>
        <dbReference type="ARBA" id="ARBA00022679"/>
    </source>
</evidence>
<dbReference type="GO" id="GO:0000162">
    <property type="term" value="P:L-tryptophan biosynthetic process"/>
    <property type="evidence" value="ECO:0007669"/>
    <property type="project" value="TreeGrafter"/>
</dbReference>
<dbReference type="SUPFAM" id="SSF52317">
    <property type="entry name" value="Class I glutamine amidotransferase-like"/>
    <property type="match status" value="1"/>
</dbReference>
<dbReference type="InterPro" id="IPR019999">
    <property type="entry name" value="Anth_synth_I-like"/>
</dbReference>
<dbReference type="InterPro" id="IPR015890">
    <property type="entry name" value="Chorismate_C"/>
</dbReference>
<evidence type="ECO:0000256" key="4">
    <source>
        <dbReference type="ARBA" id="ARBA00022962"/>
    </source>
</evidence>
<dbReference type="GO" id="GO:0008153">
    <property type="term" value="P:4-aminobenzoate biosynthetic process"/>
    <property type="evidence" value="ECO:0007669"/>
    <property type="project" value="TreeGrafter"/>
</dbReference>
<dbReference type="PROSITE" id="PS51273">
    <property type="entry name" value="GATASE_TYPE_1"/>
    <property type="match status" value="1"/>
</dbReference>
<feature type="domain" description="Glutamine amidotransferase" evidence="5">
    <location>
        <begin position="23"/>
        <end position="201"/>
    </location>
</feature>
<dbReference type="GO" id="GO:0009396">
    <property type="term" value="P:folic acid-containing compound biosynthetic process"/>
    <property type="evidence" value="ECO:0007669"/>
    <property type="project" value="InterPro"/>
</dbReference>
<dbReference type="Gene3D" id="3.40.50.880">
    <property type="match status" value="1"/>
</dbReference>
<comment type="similarity">
    <text evidence="1">In the C-terminal section; belongs to the anthranilate synthase component I family.</text>
</comment>
<dbReference type="AlphaFoldDB" id="C3PJG0"/>
<feature type="domain" description="Chorismate-utilising enzyme C-terminal" evidence="6">
    <location>
        <begin position="372"/>
        <end position="624"/>
    </location>
</feature>
<proteinExistence type="inferred from homology"/>
<dbReference type="Proteomes" id="UP000002077">
    <property type="component" value="Chromosome"/>
</dbReference>
<dbReference type="Pfam" id="PF00425">
    <property type="entry name" value="Chorismate_bind"/>
    <property type="match status" value="1"/>
</dbReference>
<dbReference type="EMBL" id="CP001601">
    <property type="protein sequence ID" value="ACP33846.1"/>
    <property type="molecule type" value="Genomic_DNA"/>
</dbReference>
<dbReference type="PRINTS" id="PR00097">
    <property type="entry name" value="ANTSNTHASEII"/>
</dbReference>
<dbReference type="InterPro" id="IPR005801">
    <property type="entry name" value="ADC_synthase"/>
</dbReference>
<evidence type="ECO:0000313" key="7">
    <source>
        <dbReference type="EMBL" id="ACP33846.1"/>
    </source>
</evidence>
<dbReference type="InterPro" id="IPR036038">
    <property type="entry name" value="Aminotransferase-like"/>
</dbReference>
<dbReference type="Gene3D" id="3.60.120.10">
    <property type="entry name" value="Anthranilate synthase"/>
    <property type="match status" value="1"/>
</dbReference>
<evidence type="ECO:0000259" key="6">
    <source>
        <dbReference type="Pfam" id="PF00425"/>
    </source>
</evidence>